<protein>
    <recommendedName>
        <fullName evidence="2">GIY-YIG domain-containing protein</fullName>
    </recommendedName>
</protein>
<sequence>MTGGSASPVTLDSGQRYNKLMKFYYTYVLKSIKDQKLYIGSTGDIKERFKAHNQGEVKSTKNRRPFNLIYFEACQDKKQAEKREKYFKTGYGRKFLRDRI</sequence>
<dbReference type="PANTHER" id="PTHR34477">
    <property type="entry name" value="UPF0213 PROTEIN YHBQ"/>
    <property type="match status" value="1"/>
</dbReference>
<evidence type="ECO:0000313" key="4">
    <source>
        <dbReference type="Proteomes" id="UP000034235"/>
    </source>
</evidence>
<dbReference type="PANTHER" id="PTHR34477:SF1">
    <property type="entry name" value="UPF0213 PROTEIN YHBQ"/>
    <property type="match status" value="1"/>
</dbReference>
<evidence type="ECO:0000313" key="3">
    <source>
        <dbReference type="EMBL" id="KKQ67083.1"/>
    </source>
</evidence>
<dbReference type="Gene3D" id="3.40.1440.10">
    <property type="entry name" value="GIY-YIG endonuclease"/>
    <property type="match status" value="1"/>
</dbReference>
<dbReference type="InterPro" id="IPR035901">
    <property type="entry name" value="GIY-YIG_endonuc_sf"/>
</dbReference>
<evidence type="ECO:0000256" key="1">
    <source>
        <dbReference type="ARBA" id="ARBA00007435"/>
    </source>
</evidence>
<dbReference type="InterPro" id="IPR000305">
    <property type="entry name" value="GIY-YIG_endonuc"/>
</dbReference>
<dbReference type="AlphaFoldDB" id="A0A0G0JHE9"/>
<dbReference type="InterPro" id="IPR050190">
    <property type="entry name" value="UPF0213_domain"/>
</dbReference>
<feature type="domain" description="GIY-YIG" evidence="2">
    <location>
        <begin position="22"/>
        <end position="97"/>
    </location>
</feature>
<dbReference type="EMBL" id="LBUP01000001">
    <property type="protein sequence ID" value="KKQ67083.1"/>
    <property type="molecule type" value="Genomic_DNA"/>
</dbReference>
<dbReference type="Proteomes" id="UP000034235">
    <property type="component" value="Unassembled WGS sequence"/>
</dbReference>
<accession>A0A0G0JHE9</accession>
<name>A0A0G0JHE9_9BACT</name>
<comment type="similarity">
    <text evidence="1">Belongs to the UPF0213 family.</text>
</comment>
<dbReference type="SUPFAM" id="SSF82771">
    <property type="entry name" value="GIY-YIG endonuclease"/>
    <property type="match status" value="1"/>
</dbReference>
<comment type="caution">
    <text evidence="3">The sequence shown here is derived from an EMBL/GenBank/DDBJ whole genome shotgun (WGS) entry which is preliminary data.</text>
</comment>
<dbReference type="CDD" id="cd10449">
    <property type="entry name" value="GIY-YIG_SLX1_like"/>
    <property type="match status" value="1"/>
</dbReference>
<organism evidence="3 4">
    <name type="scientific">Candidatus Daviesbacteria bacterium GW2011_GWA2_38_24</name>
    <dbReference type="NCBI Taxonomy" id="1618422"/>
    <lineage>
        <taxon>Bacteria</taxon>
        <taxon>Candidatus Daviesiibacteriota</taxon>
    </lineage>
</organism>
<gene>
    <name evidence="3" type="ORF">US86_C0001G0010</name>
</gene>
<proteinExistence type="inferred from homology"/>
<evidence type="ECO:0000259" key="2">
    <source>
        <dbReference type="PROSITE" id="PS50164"/>
    </source>
</evidence>
<dbReference type="Pfam" id="PF01541">
    <property type="entry name" value="GIY-YIG"/>
    <property type="match status" value="1"/>
</dbReference>
<dbReference type="PROSITE" id="PS50164">
    <property type="entry name" value="GIY_YIG"/>
    <property type="match status" value="1"/>
</dbReference>
<reference evidence="3 4" key="1">
    <citation type="journal article" date="2015" name="Nature">
        <title>rRNA introns, odd ribosomes, and small enigmatic genomes across a large radiation of phyla.</title>
        <authorList>
            <person name="Brown C.T."/>
            <person name="Hug L.A."/>
            <person name="Thomas B.C."/>
            <person name="Sharon I."/>
            <person name="Castelle C.J."/>
            <person name="Singh A."/>
            <person name="Wilkins M.J."/>
            <person name="Williams K.H."/>
            <person name="Banfield J.F."/>
        </authorList>
    </citation>
    <scope>NUCLEOTIDE SEQUENCE [LARGE SCALE GENOMIC DNA]</scope>
</reference>